<keyword evidence="2" id="KW-0238">DNA-binding</keyword>
<dbReference type="InterPro" id="IPR036093">
    <property type="entry name" value="NAC_dom_sf"/>
</dbReference>
<dbReference type="InterPro" id="IPR003441">
    <property type="entry name" value="NAC-dom"/>
</dbReference>
<dbReference type="OrthoDB" id="895456at2759"/>
<keyword evidence="3" id="KW-0804">Transcription</keyword>
<dbReference type="GO" id="GO:0006355">
    <property type="term" value="P:regulation of DNA-templated transcription"/>
    <property type="evidence" value="ECO:0007669"/>
    <property type="project" value="InterPro"/>
</dbReference>
<proteinExistence type="predicted"/>
<name>A0A2Z7BYE5_9LAMI</name>
<evidence type="ECO:0000256" key="3">
    <source>
        <dbReference type="ARBA" id="ARBA00023163"/>
    </source>
</evidence>
<protein>
    <submittedName>
        <fullName evidence="6">NAC domain-containing protein 2-like</fullName>
    </submittedName>
</protein>
<feature type="domain" description="NAC" evidence="5">
    <location>
        <begin position="54"/>
        <end position="126"/>
    </location>
</feature>
<dbReference type="EMBL" id="KV000901">
    <property type="protein sequence ID" value="KZV39663.1"/>
    <property type="molecule type" value="Genomic_DNA"/>
</dbReference>
<keyword evidence="4" id="KW-0539">Nucleus</keyword>
<reference evidence="6 7" key="1">
    <citation type="journal article" date="2015" name="Proc. Natl. Acad. Sci. U.S.A.">
        <title>The resurrection genome of Boea hygrometrica: A blueprint for survival of dehydration.</title>
        <authorList>
            <person name="Xiao L."/>
            <person name="Yang G."/>
            <person name="Zhang L."/>
            <person name="Yang X."/>
            <person name="Zhao S."/>
            <person name="Ji Z."/>
            <person name="Zhou Q."/>
            <person name="Hu M."/>
            <person name="Wang Y."/>
            <person name="Chen M."/>
            <person name="Xu Y."/>
            <person name="Jin H."/>
            <person name="Xiao X."/>
            <person name="Hu G."/>
            <person name="Bao F."/>
            <person name="Hu Y."/>
            <person name="Wan P."/>
            <person name="Li L."/>
            <person name="Deng X."/>
            <person name="Kuang T."/>
            <person name="Xiang C."/>
            <person name="Zhu J.K."/>
            <person name="Oliver M.J."/>
            <person name="He Y."/>
        </authorList>
    </citation>
    <scope>NUCLEOTIDE SEQUENCE [LARGE SCALE GENOMIC DNA]</scope>
    <source>
        <strain evidence="7">cv. XS01</strain>
    </source>
</reference>
<sequence>MDSDQQSFMPVTPHRERASNITSSILEEVSRGGDNQLITYHRRVSDGEYMAVHLSPIFRFSPKEKELIVDCLDKKINEEYAPYISIIPTVNVYLHSPNELAGTYAVFLQSIDVHFLYICTSVYNGI</sequence>
<evidence type="ECO:0000313" key="7">
    <source>
        <dbReference type="Proteomes" id="UP000250235"/>
    </source>
</evidence>
<dbReference type="Pfam" id="PF02365">
    <property type="entry name" value="NAM"/>
    <property type="match status" value="1"/>
</dbReference>
<keyword evidence="7" id="KW-1185">Reference proteome</keyword>
<keyword evidence="1" id="KW-0805">Transcription regulation</keyword>
<dbReference type="Proteomes" id="UP000250235">
    <property type="component" value="Unassembled WGS sequence"/>
</dbReference>
<dbReference type="SUPFAM" id="SSF101941">
    <property type="entry name" value="NAC domain"/>
    <property type="match status" value="1"/>
</dbReference>
<evidence type="ECO:0000256" key="1">
    <source>
        <dbReference type="ARBA" id="ARBA00023015"/>
    </source>
</evidence>
<organism evidence="6 7">
    <name type="scientific">Dorcoceras hygrometricum</name>
    <dbReference type="NCBI Taxonomy" id="472368"/>
    <lineage>
        <taxon>Eukaryota</taxon>
        <taxon>Viridiplantae</taxon>
        <taxon>Streptophyta</taxon>
        <taxon>Embryophyta</taxon>
        <taxon>Tracheophyta</taxon>
        <taxon>Spermatophyta</taxon>
        <taxon>Magnoliopsida</taxon>
        <taxon>eudicotyledons</taxon>
        <taxon>Gunneridae</taxon>
        <taxon>Pentapetalae</taxon>
        <taxon>asterids</taxon>
        <taxon>lamiids</taxon>
        <taxon>Lamiales</taxon>
        <taxon>Gesneriaceae</taxon>
        <taxon>Didymocarpoideae</taxon>
        <taxon>Trichosporeae</taxon>
        <taxon>Loxocarpinae</taxon>
        <taxon>Dorcoceras</taxon>
    </lineage>
</organism>
<evidence type="ECO:0000256" key="2">
    <source>
        <dbReference type="ARBA" id="ARBA00023125"/>
    </source>
</evidence>
<gene>
    <name evidence="6" type="ORF">F511_22688</name>
</gene>
<evidence type="ECO:0000259" key="5">
    <source>
        <dbReference type="PROSITE" id="PS51005"/>
    </source>
</evidence>
<dbReference type="AlphaFoldDB" id="A0A2Z7BYE5"/>
<dbReference type="PROSITE" id="PS51005">
    <property type="entry name" value="NAC"/>
    <property type="match status" value="1"/>
</dbReference>
<dbReference type="GO" id="GO:0003677">
    <property type="term" value="F:DNA binding"/>
    <property type="evidence" value="ECO:0007669"/>
    <property type="project" value="UniProtKB-KW"/>
</dbReference>
<accession>A0A2Z7BYE5</accession>
<evidence type="ECO:0000313" key="6">
    <source>
        <dbReference type="EMBL" id="KZV39663.1"/>
    </source>
</evidence>
<evidence type="ECO:0000256" key="4">
    <source>
        <dbReference type="ARBA" id="ARBA00023242"/>
    </source>
</evidence>